<name>A0AAW2D4R3_9ROSI</name>
<dbReference type="SUPFAM" id="SSF53187">
    <property type="entry name" value="Zn-dependent exopeptidases"/>
    <property type="match status" value="1"/>
</dbReference>
<dbReference type="GO" id="GO:0005783">
    <property type="term" value="C:endoplasmic reticulum"/>
    <property type="evidence" value="ECO:0007669"/>
    <property type="project" value="TreeGrafter"/>
</dbReference>
<dbReference type="InterPro" id="IPR017439">
    <property type="entry name" value="Amidohydrolase"/>
</dbReference>
<evidence type="ECO:0000313" key="2">
    <source>
        <dbReference type="Proteomes" id="UP001459277"/>
    </source>
</evidence>
<dbReference type="PANTHER" id="PTHR11014">
    <property type="entry name" value="PEPTIDASE M20 FAMILY MEMBER"/>
    <property type="match status" value="1"/>
</dbReference>
<reference evidence="1 2" key="1">
    <citation type="submission" date="2024-01" db="EMBL/GenBank/DDBJ databases">
        <title>A telomere-to-telomere, gap-free genome of sweet tea (Lithocarpus litseifolius).</title>
        <authorList>
            <person name="Zhou J."/>
        </authorList>
    </citation>
    <scope>NUCLEOTIDE SEQUENCE [LARGE SCALE GENOMIC DNA]</scope>
    <source>
        <strain evidence="1">Zhou-2022a</strain>
        <tissue evidence="1">Leaf</tissue>
    </source>
</reference>
<keyword evidence="2" id="KW-1185">Reference proteome</keyword>
<sequence>MDEYGRLLVEPLGGGAGGADMDVPGGMTISSAMFLVMLITLPGKEHPTISPTINDEKIYEHVRLVSSEIVGEENTKLAPSFMGSEDFAFYLDKPPGSSIAVISWGGRRRVIDWGWEVKGQWWRREGRAKEREAESVWIGGGGWLGEVAVRERVRRL</sequence>
<dbReference type="GO" id="GO:0009850">
    <property type="term" value="P:auxin metabolic process"/>
    <property type="evidence" value="ECO:0007669"/>
    <property type="project" value="TreeGrafter"/>
</dbReference>
<dbReference type="Gene3D" id="3.40.630.10">
    <property type="entry name" value="Zn peptidases"/>
    <property type="match status" value="1"/>
</dbReference>
<proteinExistence type="predicted"/>
<dbReference type="Proteomes" id="UP001459277">
    <property type="component" value="Unassembled WGS sequence"/>
</dbReference>
<organism evidence="1 2">
    <name type="scientific">Lithocarpus litseifolius</name>
    <dbReference type="NCBI Taxonomy" id="425828"/>
    <lineage>
        <taxon>Eukaryota</taxon>
        <taxon>Viridiplantae</taxon>
        <taxon>Streptophyta</taxon>
        <taxon>Embryophyta</taxon>
        <taxon>Tracheophyta</taxon>
        <taxon>Spermatophyta</taxon>
        <taxon>Magnoliopsida</taxon>
        <taxon>eudicotyledons</taxon>
        <taxon>Gunneridae</taxon>
        <taxon>Pentapetalae</taxon>
        <taxon>rosids</taxon>
        <taxon>fabids</taxon>
        <taxon>Fagales</taxon>
        <taxon>Fagaceae</taxon>
        <taxon>Lithocarpus</taxon>
    </lineage>
</organism>
<dbReference type="PANTHER" id="PTHR11014:SF147">
    <property type="entry name" value="PEPTIDASE M20 DIMERISATION DOMAIN-CONTAINING PROTEIN"/>
    <property type="match status" value="1"/>
</dbReference>
<comment type="caution">
    <text evidence="1">The sequence shown here is derived from an EMBL/GenBank/DDBJ whole genome shotgun (WGS) entry which is preliminary data.</text>
</comment>
<dbReference type="GO" id="GO:0010179">
    <property type="term" value="F:IAA-Ala conjugate hydrolase activity"/>
    <property type="evidence" value="ECO:0007669"/>
    <property type="project" value="TreeGrafter"/>
</dbReference>
<protein>
    <submittedName>
        <fullName evidence="1">Uncharacterized protein</fullName>
    </submittedName>
</protein>
<evidence type="ECO:0000313" key="1">
    <source>
        <dbReference type="EMBL" id="KAL0004090.1"/>
    </source>
</evidence>
<dbReference type="EMBL" id="JAZDWU010000004">
    <property type="protein sequence ID" value="KAL0004090.1"/>
    <property type="molecule type" value="Genomic_DNA"/>
</dbReference>
<dbReference type="AlphaFoldDB" id="A0AAW2D4R3"/>
<accession>A0AAW2D4R3</accession>
<gene>
    <name evidence="1" type="ORF">SO802_011651</name>
</gene>